<organism evidence="4 5">
    <name type="scientific">Candidatus Methanoplasma termitum</name>
    <dbReference type="NCBI Taxonomy" id="1577791"/>
    <lineage>
        <taxon>Archaea</taxon>
        <taxon>Methanobacteriati</taxon>
        <taxon>Thermoplasmatota</taxon>
        <taxon>Thermoplasmata</taxon>
        <taxon>Methanomassiliicoccales</taxon>
        <taxon>Methanomassiliicoccaceae</taxon>
        <taxon>Candidatus Methanoplasma</taxon>
    </lineage>
</organism>
<dbReference type="GO" id="GO:0016747">
    <property type="term" value="F:acyltransferase activity, transferring groups other than amino-acyl groups"/>
    <property type="evidence" value="ECO:0007669"/>
    <property type="project" value="InterPro"/>
</dbReference>
<name>A0A0A7LDH3_9ARCH</name>
<sequence length="150" mass="17093">MPAGSTDAIKVKEAEKADFEKIFPLLEQLWPDRKLNYDALGQIYKNELANDKAIMLCAWSGSDIVGYLAGNTNENFYHVGKYIHLHVLIVDGTKRGTHVGTRLLDEVIEYAKKNGCNSVELDSNFHRLAAHEFYEHYGFHKRAFTFTIDV</sequence>
<evidence type="ECO:0000313" key="4">
    <source>
        <dbReference type="EMBL" id="AIZ57220.1"/>
    </source>
</evidence>
<dbReference type="InterPro" id="IPR017255">
    <property type="entry name" value="AcTrfase_GNAT_prd"/>
</dbReference>
<dbReference type="InterPro" id="IPR050832">
    <property type="entry name" value="Bact_Acetyltransf"/>
</dbReference>
<dbReference type="InterPro" id="IPR016181">
    <property type="entry name" value="Acyl_CoA_acyltransferase"/>
</dbReference>
<evidence type="ECO:0000256" key="1">
    <source>
        <dbReference type="ARBA" id="ARBA00022679"/>
    </source>
</evidence>
<gene>
    <name evidence="4" type="ORF">Mpt1_c13590</name>
</gene>
<dbReference type="SUPFAM" id="SSF55729">
    <property type="entry name" value="Acyl-CoA N-acyltransferases (Nat)"/>
    <property type="match status" value="1"/>
</dbReference>
<dbReference type="AlphaFoldDB" id="A0A0A7LDH3"/>
<dbReference type="EMBL" id="CP010070">
    <property type="protein sequence ID" value="AIZ57220.1"/>
    <property type="molecule type" value="Genomic_DNA"/>
</dbReference>
<dbReference type="OrthoDB" id="11996at2157"/>
<dbReference type="HOGENOM" id="CLU_013985_34_6_2"/>
<dbReference type="Pfam" id="PF00583">
    <property type="entry name" value="Acetyltransf_1"/>
    <property type="match status" value="1"/>
</dbReference>
<dbReference type="PANTHER" id="PTHR43877:SF2">
    <property type="entry name" value="AMINOALKYLPHOSPHONATE N-ACETYLTRANSFERASE-RELATED"/>
    <property type="match status" value="1"/>
</dbReference>
<dbReference type="Gene3D" id="3.40.630.30">
    <property type="match status" value="1"/>
</dbReference>
<keyword evidence="1 4" id="KW-0808">Transferase</keyword>
<dbReference type="PIRSF" id="PIRSF037663">
    <property type="entry name" value="Acetyltransf_GNAT_prd"/>
    <property type="match status" value="1"/>
</dbReference>
<feature type="domain" description="N-acetyltransferase" evidence="3">
    <location>
        <begin position="9"/>
        <end position="150"/>
    </location>
</feature>
<protein>
    <submittedName>
        <fullName evidence="4">Aminoalkylphosphonic acid N-acetyltransferase</fullName>
    </submittedName>
</protein>
<keyword evidence="2" id="KW-0012">Acyltransferase</keyword>
<dbReference type="RefSeq" id="WP_048113357.1">
    <property type="nucleotide sequence ID" value="NZ_CP010070.1"/>
</dbReference>
<dbReference type="STRING" id="1577791.Mpt1_c13590"/>
<reference evidence="4 5" key="1">
    <citation type="journal article" date="2014" name="Appl. Environ. Microbiol.">
        <title>Comparative Genome Analysis of 'Candidatus Methanoplasma termitum' Indicates a New Mode of Energy Metabolism in the Seventh Order of Methanogens.</title>
        <authorList>
            <person name="Lang K."/>
            <person name="Schuldes J."/>
            <person name="Klingl A."/>
            <person name="Poehlein A."/>
            <person name="Daniel R."/>
            <person name="Brune A."/>
        </authorList>
    </citation>
    <scope>NUCLEOTIDE SEQUENCE [LARGE SCALE GENOMIC DNA]</scope>
    <source>
        <strain evidence="5">Mpt1</strain>
    </source>
</reference>
<dbReference type="PANTHER" id="PTHR43877">
    <property type="entry name" value="AMINOALKYLPHOSPHONATE N-ACETYLTRANSFERASE-RELATED-RELATED"/>
    <property type="match status" value="1"/>
</dbReference>
<evidence type="ECO:0000256" key="2">
    <source>
        <dbReference type="ARBA" id="ARBA00023315"/>
    </source>
</evidence>
<evidence type="ECO:0000259" key="3">
    <source>
        <dbReference type="PROSITE" id="PS51186"/>
    </source>
</evidence>
<dbReference type="CDD" id="cd04301">
    <property type="entry name" value="NAT_SF"/>
    <property type="match status" value="1"/>
</dbReference>
<accession>A0A0A7LDH3</accession>
<keyword evidence="5" id="KW-1185">Reference proteome</keyword>
<proteinExistence type="predicted"/>
<dbReference type="Proteomes" id="UP000030787">
    <property type="component" value="Chromosome"/>
</dbReference>
<dbReference type="GeneID" id="24819019"/>
<dbReference type="PROSITE" id="PS51186">
    <property type="entry name" value="GNAT"/>
    <property type="match status" value="1"/>
</dbReference>
<dbReference type="KEGG" id="mear:Mpt1_c13590"/>
<evidence type="ECO:0000313" key="5">
    <source>
        <dbReference type="Proteomes" id="UP000030787"/>
    </source>
</evidence>
<dbReference type="InterPro" id="IPR000182">
    <property type="entry name" value="GNAT_dom"/>
</dbReference>